<evidence type="ECO:0000313" key="5">
    <source>
        <dbReference type="EMBL" id="CAF4429889.1"/>
    </source>
</evidence>
<feature type="compositionally biased region" description="Basic and acidic residues" evidence="1">
    <location>
        <begin position="195"/>
        <end position="207"/>
    </location>
</feature>
<dbReference type="Proteomes" id="UP000682733">
    <property type="component" value="Unassembled WGS sequence"/>
</dbReference>
<proteinExistence type="predicted"/>
<name>A0A815Y973_9BILA</name>
<accession>A0A815Y973</accession>
<reference evidence="3" key="1">
    <citation type="submission" date="2021-02" db="EMBL/GenBank/DDBJ databases">
        <authorList>
            <person name="Nowell W R."/>
        </authorList>
    </citation>
    <scope>NUCLEOTIDE SEQUENCE</scope>
</reference>
<evidence type="ECO:0000256" key="1">
    <source>
        <dbReference type="SAM" id="MobiDB-lite"/>
    </source>
</evidence>
<dbReference type="EMBL" id="CAJOBA010052024">
    <property type="protein sequence ID" value="CAF4250742.1"/>
    <property type="molecule type" value="Genomic_DNA"/>
</dbReference>
<feature type="region of interest" description="Disordered" evidence="1">
    <location>
        <begin position="194"/>
        <end position="216"/>
    </location>
</feature>
<evidence type="ECO:0000313" key="3">
    <source>
        <dbReference type="EMBL" id="CAF1567447.1"/>
    </source>
</evidence>
<dbReference type="OrthoDB" id="3263820at2759"/>
<dbReference type="Proteomes" id="UP000681722">
    <property type="component" value="Unassembled WGS sequence"/>
</dbReference>
<comment type="caution">
    <text evidence="3">The sequence shown here is derived from an EMBL/GenBank/DDBJ whole genome shotgun (WGS) entry which is preliminary data.</text>
</comment>
<gene>
    <name evidence="3" type="ORF">GPM918_LOCUS40171</name>
    <name evidence="2" type="ORF">OVA965_LOCUS35073</name>
    <name evidence="5" type="ORF">SRO942_LOCUS41096</name>
    <name evidence="4" type="ORF">TMI583_LOCUS36029</name>
</gene>
<dbReference type="Proteomes" id="UP000677228">
    <property type="component" value="Unassembled WGS sequence"/>
</dbReference>
<organism evidence="3 6">
    <name type="scientific">Didymodactylos carnosus</name>
    <dbReference type="NCBI Taxonomy" id="1234261"/>
    <lineage>
        <taxon>Eukaryota</taxon>
        <taxon>Metazoa</taxon>
        <taxon>Spiralia</taxon>
        <taxon>Gnathifera</taxon>
        <taxon>Rotifera</taxon>
        <taxon>Eurotatoria</taxon>
        <taxon>Bdelloidea</taxon>
        <taxon>Philodinida</taxon>
        <taxon>Philodinidae</taxon>
        <taxon>Didymodactylos</taxon>
    </lineage>
</organism>
<protein>
    <submittedName>
        <fullName evidence="3">Uncharacterized protein</fullName>
    </submittedName>
</protein>
<dbReference type="EMBL" id="CAJOBC010095045">
    <property type="protein sequence ID" value="CAF4429889.1"/>
    <property type="molecule type" value="Genomic_DNA"/>
</dbReference>
<feature type="non-terminal residue" evidence="3">
    <location>
        <position position="1"/>
    </location>
</feature>
<dbReference type="EMBL" id="CAJNOQ010029240">
    <property type="protein sequence ID" value="CAF1567447.1"/>
    <property type="molecule type" value="Genomic_DNA"/>
</dbReference>
<keyword evidence="6" id="KW-1185">Reference proteome</keyword>
<dbReference type="AlphaFoldDB" id="A0A815Y973"/>
<evidence type="ECO:0000313" key="6">
    <source>
        <dbReference type="Proteomes" id="UP000663829"/>
    </source>
</evidence>
<dbReference type="Proteomes" id="UP000663829">
    <property type="component" value="Unassembled WGS sequence"/>
</dbReference>
<evidence type="ECO:0000313" key="2">
    <source>
        <dbReference type="EMBL" id="CAF1456803.1"/>
    </source>
</evidence>
<sequence>FYAKTTRDNFSMVTTADNDSVSDQVSEDLKDADIEVKLVDSVPEANHFDVGYYLFIKSQINDDLKYSLLTNHFKPDNEIKRRQRFQIKNVIVGAIWPGKKKPDKQQICEVISRISSELKTLEQPTPYSLASYNGTCVPLSSYLIALTCDKPAQSLIQNLSEFNGPFGCGKCELEGELVLSGANDTHSIRVFPLPPKEEPLPKLRSNETYDENMMNS</sequence>
<dbReference type="EMBL" id="CAJNOK010030168">
    <property type="protein sequence ID" value="CAF1456803.1"/>
    <property type="molecule type" value="Genomic_DNA"/>
</dbReference>
<evidence type="ECO:0000313" key="4">
    <source>
        <dbReference type="EMBL" id="CAF4250742.1"/>
    </source>
</evidence>